<keyword evidence="2" id="KW-1185">Reference proteome</keyword>
<name>A0A8S4S4G9_9NEOP</name>
<accession>A0A8S4S4G9</accession>
<proteinExistence type="predicted"/>
<organism evidence="1 2">
    <name type="scientific">Pararge aegeria aegeria</name>
    <dbReference type="NCBI Taxonomy" id="348720"/>
    <lineage>
        <taxon>Eukaryota</taxon>
        <taxon>Metazoa</taxon>
        <taxon>Ecdysozoa</taxon>
        <taxon>Arthropoda</taxon>
        <taxon>Hexapoda</taxon>
        <taxon>Insecta</taxon>
        <taxon>Pterygota</taxon>
        <taxon>Neoptera</taxon>
        <taxon>Endopterygota</taxon>
        <taxon>Lepidoptera</taxon>
        <taxon>Glossata</taxon>
        <taxon>Ditrysia</taxon>
        <taxon>Papilionoidea</taxon>
        <taxon>Nymphalidae</taxon>
        <taxon>Satyrinae</taxon>
        <taxon>Satyrini</taxon>
        <taxon>Parargina</taxon>
        <taxon>Pararge</taxon>
    </lineage>
</organism>
<sequence>MLGVSWTEFRTNNSILQEIGIKKRLSALVQSRILKFFGHVSRRESDSIERLVVQSKVEGTEVGRSGRSPMRWTDQIKSVVGGPLHEVHQAFGQPRKVADARGACDICPQRRSMMTTTTLSRV</sequence>
<comment type="caution">
    <text evidence="1">The sequence shown here is derived from an EMBL/GenBank/DDBJ whole genome shotgun (WGS) entry which is preliminary data.</text>
</comment>
<evidence type="ECO:0000313" key="1">
    <source>
        <dbReference type="EMBL" id="CAH2244837.1"/>
    </source>
</evidence>
<protein>
    <submittedName>
        <fullName evidence="1">Jg23048 protein</fullName>
    </submittedName>
</protein>
<evidence type="ECO:0000313" key="2">
    <source>
        <dbReference type="Proteomes" id="UP000838756"/>
    </source>
</evidence>
<gene>
    <name evidence="1" type="primary">jg23048</name>
    <name evidence="1" type="ORF">PAEG_LOCUS20746</name>
</gene>
<dbReference type="EMBL" id="CAKXAJ010025865">
    <property type="protein sequence ID" value="CAH2244837.1"/>
    <property type="molecule type" value="Genomic_DNA"/>
</dbReference>
<dbReference type="OrthoDB" id="425681at2759"/>
<dbReference type="AlphaFoldDB" id="A0A8S4S4G9"/>
<dbReference type="Proteomes" id="UP000838756">
    <property type="component" value="Unassembled WGS sequence"/>
</dbReference>
<reference evidence="1" key="1">
    <citation type="submission" date="2022-03" db="EMBL/GenBank/DDBJ databases">
        <authorList>
            <person name="Lindestad O."/>
        </authorList>
    </citation>
    <scope>NUCLEOTIDE SEQUENCE</scope>
</reference>